<dbReference type="SUPFAM" id="SSF88723">
    <property type="entry name" value="PIN domain-like"/>
    <property type="match status" value="1"/>
</dbReference>
<evidence type="ECO:0000313" key="2">
    <source>
        <dbReference type="EMBL" id="KAF9062011.1"/>
    </source>
</evidence>
<accession>A0A9P5U0M8</accession>
<feature type="region of interest" description="Disordered" evidence="1">
    <location>
        <begin position="1"/>
        <end position="55"/>
    </location>
</feature>
<evidence type="ECO:0000313" key="3">
    <source>
        <dbReference type="Proteomes" id="UP000772434"/>
    </source>
</evidence>
<dbReference type="EMBL" id="JADNRY010000184">
    <property type="protein sequence ID" value="KAF9062011.1"/>
    <property type="molecule type" value="Genomic_DNA"/>
</dbReference>
<proteinExistence type="predicted"/>
<protein>
    <submittedName>
        <fullName evidence="2">Uncharacterized protein</fullName>
    </submittedName>
</protein>
<name>A0A9P5U0M8_9AGAR</name>
<sequence length="1226" mass="136989">MFPIDSVQSTGVTPRPEQFNSSDSLQPSRSPQLSSSAPLKAAETPNLAPTANGNGSFIETRQEIESRLLAVKKKVPLQDLCSSLELKVPRSATLDRLRSTLLNFWYPSTTANISSAPAPCQPTTSLQPQPPLAATTGGSHLLVTAPTSNNETIHVTHGHSVSKAFAKELIPPLRRSQKTAGSQDEEELDIDEEELVDTFDIDQTGRDILGYDEDEDNGEDELDLENEADFEAFKTKLRVDSTKLAEGNRRPGGLKTQEALVKLIFEFQAMALATKKIRDVIIDEHYMLLLIEYTATRPKRTRRGLPIPGTFVGASQQKKIFFAALRLRKQQEADDPTLRTRRPATSVTVWDLLKTRMDTALTKARCGLIPGEDAVDIIANTFLSKITEEQILNVGLKGFLMHRELRSTVFGHLAWVAQHATGNRGDDFRALKLAELQPHTLLHPNKETAIPSFIAHLHPEQCLMGAFAFYFHYLFDYKKITEQMDIDWSVNKSWRQARVLHGPSSPTAPFSEQSMYNMYFIFPGIFLDTGKKEWGNSRSVDSVQTSKLGWSRNSTYHDVYAPAIPLTAVLGAAGYKEHEDYNPVWRHVHVPEQFLLLMCPMAEEIHDSIVGKKNLSGAANFWSLAIQLRPFLFQCGAAIYQRSPDSNLFKLPALANPDVQSWMKNTFPTALSVIRANAGSPVDLQRIQNESLRLALEEVRVTMNAMNIQLRLLTDQLNRRTQVLSPAQGYSIQQYQRSTAAVSSLSSLTLASGIPSTPPKTSGALLPAAEIVSWGTTVEATGVYEAEDSTLRAYVSSSPKTPVTPRSRTQVDLVLPPVEAFSKPNAPRLIWPPVLGQRGVRWLDVFKYIEQPKLLWACYQPSKSLDQWEGLDELWSCWTTGEPVMNGDGVQTGVKPPLRELEQHFQSHWRKGSGKKWERFREIPEFIERESANRNVSPAVIMTELEARQTVDKIVSIDGEERTVQEKIGLNALKNMLADERKRTASISMAPFEGTTTIKALADSNSTPDDGSVSETGSTTFVNGNLKKRAKAIGARRPAAGPSCYPVCNTIIMGEEMVWKVLEPPQAHPISLLERSTFTLESTKKPMIIAIDARYWMLRAQERARSCYRQRKNEDLRYLLTWICKLRTKPVVAIFVFDGPNAAQRVDGPFMDPFPEHLIVSFQRLVKGLGFYVRVALEGVAEELAQIYQVDAVLTEDVKALAFGVKVLFHTDYADVSSLIYLSTQR</sequence>
<dbReference type="InterPro" id="IPR038279">
    <property type="entry name" value="Ndc10_dom2_sf"/>
</dbReference>
<dbReference type="Gene3D" id="1.10.443.20">
    <property type="entry name" value="Centromere DNA-binding protein complex CBF3 subunit, domain 2"/>
    <property type="match status" value="1"/>
</dbReference>
<dbReference type="Proteomes" id="UP000772434">
    <property type="component" value="Unassembled WGS sequence"/>
</dbReference>
<feature type="compositionally biased region" description="Low complexity" evidence="1">
    <location>
        <begin position="21"/>
        <end position="36"/>
    </location>
</feature>
<evidence type="ECO:0000256" key="1">
    <source>
        <dbReference type="SAM" id="MobiDB-lite"/>
    </source>
</evidence>
<feature type="compositionally biased region" description="Polar residues" evidence="1">
    <location>
        <begin position="1"/>
        <end position="12"/>
    </location>
</feature>
<dbReference type="OrthoDB" id="2675946at2759"/>
<dbReference type="GO" id="GO:0003677">
    <property type="term" value="F:DNA binding"/>
    <property type="evidence" value="ECO:0007669"/>
    <property type="project" value="InterPro"/>
</dbReference>
<gene>
    <name evidence="2" type="ORF">BDP27DRAFT_1369177</name>
</gene>
<comment type="caution">
    <text evidence="2">The sequence shown here is derived from an EMBL/GenBank/DDBJ whole genome shotgun (WGS) entry which is preliminary data.</text>
</comment>
<dbReference type="AlphaFoldDB" id="A0A9P5U0M8"/>
<dbReference type="InterPro" id="IPR029060">
    <property type="entry name" value="PIN-like_dom_sf"/>
</dbReference>
<keyword evidence="3" id="KW-1185">Reference proteome</keyword>
<reference evidence="2" key="1">
    <citation type="submission" date="2020-11" db="EMBL/GenBank/DDBJ databases">
        <authorList>
            <consortium name="DOE Joint Genome Institute"/>
            <person name="Ahrendt S."/>
            <person name="Riley R."/>
            <person name="Andreopoulos W."/>
            <person name="Labutti K."/>
            <person name="Pangilinan J."/>
            <person name="Ruiz-Duenas F.J."/>
            <person name="Barrasa J.M."/>
            <person name="Sanchez-Garcia M."/>
            <person name="Camarero S."/>
            <person name="Miyauchi S."/>
            <person name="Serrano A."/>
            <person name="Linde D."/>
            <person name="Babiker R."/>
            <person name="Drula E."/>
            <person name="Ayuso-Fernandez I."/>
            <person name="Pacheco R."/>
            <person name="Padilla G."/>
            <person name="Ferreira P."/>
            <person name="Barriuso J."/>
            <person name="Kellner H."/>
            <person name="Castanera R."/>
            <person name="Alfaro M."/>
            <person name="Ramirez L."/>
            <person name="Pisabarro A.G."/>
            <person name="Kuo A."/>
            <person name="Tritt A."/>
            <person name="Lipzen A."/>
            <person name="He G."/>
            <person name="Yan M."/>
            <person name="Ng V."/>
            <person name="Cullen D."/>
            <person name="Martin F."/>
            <person name="Rosso M.-N."/>
            <person name="Henrissat B."/>
            <person name="Hibbett D."/>
            <person name="Martinez A.T."/>
            <person name="Grigoriev I.V."/>
        </authorList>
    </citation>
    <scope>NUCLEOTIDE SEQUENCE</scope>
    <source>
        <strain evidence="2">AH 40177</strain>
    </source>
</reference>
<organism evidence="2 3">
    <name type="scientific">Rhodocollybia butyracea</name>
    <dbReference type="NCBI Taxonomy" id="206335"/>
    <lineage>
        <taxon>Eukaryota</taxon>
        <taxon>Fungi</taxon>
        <taxon>Dikarya</taxon>
        <taxon>Basidiomycota</taxon>
        <taxon>Agaricomycotina</taxon>
        <taxon>Agaricomycetes</taxon>
        <taxon>Agaricomycetidae</taxon>
        <taxon>Agaricales</taxon>
        <taxon>Marasmiineae</taxon>
        <taxon>Omphalotaceae</taxon>
        <taxon>Rhodocollybia</taxon>
    </lineage>
</organism>
<dbReference type="Gene3D" id="3.40.50.1010">
    <property type="entry name" value="5'-nuclease"/>
    <property type="match status" value="1"/>
</dbReference>